<dbReference type="InterPro" id="IPR014444">
    <property type="entry name" value="PH1575-like"/>
</dbReference>
<evidence type="ECO:0000259" key="1">
    <source>
        <dbReference type="Pfam" id="PF01937"/>
    </source>
</evidence>
<organism evidence="2 3">
    <name type="scientific">Sporanaerobacter acetigenes DSM 13106</name>
    <dbReference type="NCBI Taxonomy" id="1123281"/>
    <lineage>
        <taxon>Bacteria</taxon>
        <taxon>Bacillati</taxon>
        <taxon>Bacillota</taxon>
        <taxon>Tissierellia</taxon>
        <taxon>Tissierellales</taxon>
        <taxon>Sporanaerobacteraceae</taxon>
        <taxon>Sporanaerobacter</taxon>
    </lineage>
</organism>
<dbReference type="Gene3D" id="3.40.50.10880">
    <property type="entry name" value="Uncharacterised protein PF01937, DUF89, domain 3"/>
    <property type="match status" value="1"/>
</dbReference>
<dbReference type="Pfam" id="PF01937">
    <property type="entry name" value="ARMT1-like_dom"/>
    <property type="match status" value="1"/>
</dbReference>
<evidence type="ECO:0000313" key="3">
    <source>
        <dbReference type="Proteomes" id="UP000184389"/>
    </source>
</evidence>
<proteinExistence type="predicted"/>
<dbReference type="PIRSF" id="PIRSF006593">
    <property type="entry name" value="UCP006593"/>
    <property type="match status" value="1"/>
</dbReference>
<dbReference type="EMBL" id="FQXR01000006">
    <property type="protein sequence ID" value="SHH96300.1"/>
    <property type="molecule type" value="Genomic_DNA"/>
</dbReference>
<name>A0A1M5X902_9FIRM</name>
<keyword evidence="3" id="KW-1185">Reference proteome</keyword>
<gene>
    <name evidence="2" type="ORF">SAMN02745180_01574</name>
</gene>
<accession>A0A1M5X902</accession>
<dbReference type="Proteomes" id="UP000184389">
    <property type="component" value="Unassembled WGS sequence"/>
</dbReference>
<feature type="domain" description="Damage-control phosphatase ARMT1-like metal-binding" evidence="1">
    <location>
        <begin position="4"/>
        <end position="281"/>
    </location>
</feature>
<protein>
    <recommendedName>
        <fullName evidence="1">Damage-control phosphatase ARMT1-like metal-binding domain-containing protein</fullName>
    </recommendedName>
</protein>
<dbReference type="RefSeq" id="WP_072744239.1">
    <property type="nucleotide sequence ID" value="NZ_FQXR01000006.1"/>
</dbReference>
<dbReference type="SUPFAM" id="SSF111321">
    <property type="entry name" value="AF1104-like"/>
    <property type="match status" value="1"/>
</dbReference>
<sequence length="286" mass="33140">MKVATECIYCIINKTYELFCKYVDDEEERFVFTKKVLKEMSSYPDDVTAPFLNSRLMRILKESINIDDLYFEEKEIYNKKMLLIEEDIMDSINSSDDKLLSALKYAMVGNFIDFGAMKNIDDKLLEKIIDTALKQDVDISTYEIFKKEILKVKKLCYILDNAGEVVFDKFFIKIIKELNKDIEIDIIVRGEPVLNDVIYKDAISVGIDKFGKIVENGTDIPGTDIKEINEETRKSLFSSDLIIAKGQGNFETLYGTDANIYYIFLCKCDMFAKMFSIKKYDGVFIR</sequence>
<dbReference type="InterPro" id="IPR036075">
    <property type="entry name" value="ARMT-1-like_metal-bd_sf"/>
</dbReference>
<dbReference type="Gene3D" id="1.10.285.20">
    <property type="entry name" value="Uncharacterised protein PF01937, DUF89, domain 2"/>
    <property type="match status" value="1"/>
</dbReference>
<dbReference type="AlphaFoldDB" id="A0A1M5X902"/>
<dbReference type="InterPro" id="IPR002791">
    <property type="entry name" value="ARMT1-like_metal-bd"/>
</dbReference>
<reference evidence="2 3" key="1">
    <citation type="submission" date="2016-11" db="EMBL/GenBank/DDBJ databases">
        <authorList>
            <person name="Jaros S."/>
            <person name="Januszkiewicz K."/>
            <person name="Wedrychowicz H."/>
        </authorList>
    </citation>
    <scope>NUCLEOTIDE SEQUENCE [LARGE SCALE GENOMIC DNA]</scope>
    <source>
        <strain evidence="2 3">DSM 13106</strain>
    </source>
</reference>
<dbReference type="OrthoDB" id="9796465at2"/>
<evidence type="ECO:0000313" key="2">
    <source>
        <dbReference type="EMBL" id="SHH96300.1"/>
    </source>
</evidence>
<dbReference type="STRING" id="1123281.SAMN02745180_01574"/>